<dbReference type="PANTHER" id="PTHR30329">
    <property type="entry name" value="STATOR ELEMENT OF FLAGELLAR MOTOR COMPLEX"/>
    <property type="match status" value="1"/>
</dbReference>
<dbReference type="InterPro" id="IPR036737">
    <property type="entry name" value="OmpA-like_sf"/>
</dbReference>
<feature type="region of interest" description="Disordered" evidence="2">
    <location>
        <begin position="41"/>
        <end position="70"/>
    </location>
</feature>
<evidence type="ECO:0000259" key="3">
    <source>
        <dbReference type="PROSITE" id="PS51123"/>
    </source>
</evidence>
<organism evidence="4 5">
    <name type="scientific">Hyphomonas atlantica</name>
    <dbReference type="NCBI Taxonomy" id="1280948"/>
    <lineage>
        <taxon>Bacteria</taxon>
        <taxon>Pseudomonadati</taxon>
        <taxon>Pseudomonadota</taxon>
        <taxon>Alphaproteobacteria</taxon>
        <taxon>Hyphomonadales</taxon>
        <taxon>Hyphomonadaceae</taxon>
        <taxon>Hyphomonas</taxon>
    </lineage>
</organism>
<accession>A0A356W528</accession>
<dbReference type="InterPro" id="IPR050330">
    <property type="entry name" value="Bact_OuterMem_StrucFunc"/>
</dbReference>
<gene>
    <name evidence="4" type="ORF">DD728_07720</name>
</gene>
<evidence type="ECO:0000256" key="2">
    <source>
        <dbReference type="SAM" id="MobiDB-lite"/>
    </source>
</evidence>
<dbReference type="PANTHER" id="PTHR30329:SF20">
    <property type="entry name" value="EXPORTED PROTEIN"/>
    <property type="match status" value="1"/>
</dbReference>
<dbReference type="GO" id="GO:0016020">
    <property type="term" value="C:membrane"/>
    <property type="evidence" value="ECO:0007669"/>
    <property type="project" value="UniProtKB-UniRule"/>
</dbReference>
<dbReference type="Proteomes" id="UP000263957">
    <property type="component" value="Unassembled WGS sequence"/>
</dbReference>
<protein>
    <submittedName>
        <fullName evidence="4">Cell envelope biogenesis protein OmpA</fullName>
    </submittedName>
</protein>
<dbReference type="PRINTS" id="PR01023">
    <property type="entry name" value="NAFLGMOTY"/>
</dbReference>
<dbReference type="SUPFAM" id="SSF103088">
    <property type="entry name" value="OmpA-like"/>
    <property type="match status" value="1"/>
</dbReference>
<dbReference type="CDD" id="cd07185">
    <property type="entry name" value="OmpA_C-like"/>
    <property type="match status" value="1"/>
</dbReference>
<dbReference type="AlphaFoldDB" id="A0A356W528"/>
<proteinExistence type="predicted"/>
<dbReference type="PROSITE" id="PS51123">
    <property type="entry name" value="OMPA_2"/>
    <property type="match status" value="1"/>
</dbReference>
<feature type="non-terminal residue" evidence="4">
    <location>
        <position position="1"/>
    </location>
</feature>
<reference evidence="4 5" key="1">
    <citation type="journal article" date="2018" name="Nat. Biotechnol.">
        <title>A standardized bacterial taxonomy based on genome phylogeny substantially revises the tree of life.</title>
        <authorList>
            <person name="Parks D.H."/>
            <person name="Chuvochina M."/>
            <person name="Waite D.W."/>
            <person name="Rinke C."/>
            <person name="Skarshewski A."/>
            <person name="Chaumeil P.A."/>
            <person name="Hugenholtz P."/>
        </authorList>
    </citation>
    <scope>NUCLEOTIDE SEQUENCE [LARGE SCALE GENOMIC DNA]</scope>
    <source>
        <strain evidence="4">UBA10378</strain>
    </source>
</reference>
<comment type="caution">
    <text evidence="4">The sequence shown here is derived from an EMBL/GenBank/DDBJ whole genome shotgun (WGS) entry which is preliminary data.</text>
</comment>
<feature type="compositionally biased region" description="Basic and acidic residues" evidence="2">
    <location>
        <begin position="45"/>
        <end position="56"/>
    </location>
</feature>
<keyword evidence="1" id="KW-0472">Membrane</keyword>
<dbReference type="Gene3D" id="3.30.1330.60">
    <property type="entry name" value="OmpA-like domain"/>
    <property type="match status" value="1"/>
</dbReference>
<evidence type="ECO:0000313" key="5">
    <source>
        <dbReference type="Proteomes" id="UP000263957"/>
    </source>
</evidence>
<name>A0A356W528_9PROT</name>
<dbReference type="EMBL" id="DOGS01000158">
    <property type="protein sequence ID" value="HBQ48760.1"/>
    <property type="molecule type" value="Genomic_DNA"/>
</dbReference>
<sequence length="70" mass="7701">TDSTGDRQANLMLSEARAQAVRDYMVSAGFSPSRVAVIGYGPDAPVRDNDTEEGRAKNRRIGFKVQERSE</sequence>
<evidence type="ECO:0000256" key="1">
    <source>
        <dbReference type="PROSITE-ProRule" id="PRU00473"/>
    </source>
</evidence>
<dbReference type="InterPro" id="IPR006665">
    <property type="entry name" value="OmpA-like"/>
</dbReference>
<dbReference type="Pfam" id="PF00691">
    <property type="entry name" value="OmpA"/>
    <property type="match status" value="1"/>
</dbReference>
<evidence type="ECO:0000313" key="4">
    <source>
        <dbReference type="EMBL" id="HBQ48760.1"/>
    </source>
</evidence>
<feature type="domain" description="OmpA-like" evidence="3">
    <location>
        <begin position="1"/>
        <end position="69"/>
    </location>
</feature>